<evidence type="ECO:0008006" key="3">
    <source>
        <dbReference type="Google" id="ProtNLM"/>
    </source>
</evidence>
<organism evidence="1 2">
    <name type="scientific">Dactylonectria estremocensis</name>
    <dbReference type="NCBI Taxonomy" id="1079267"/>
    <lineage>
        <taxon>Eukaryota</taxon>
        <taxon>Fungi</taxon>
        <taxon>Dikarya</taxon>
        <taxon>Ascomycota</taxon>
        <taxon>Pezizomycotina</taxon>
        <taxon>Sordariomycetes</taxon>
        <taxon>Hypocreomycetidae</taxon>
        <taxon>Hypocreales</taxon>
        <taxon>Nectriaceae</taxon>
        <taxon>Dactylonectria</taxon>
    </lineage>
</organism>
<evidence type="ECO:0000313" key="1">
    <source>
        <dbReference type="EMBL" id="KAH7147014.1"/>
    </source>
</evidence>
<reference evidence="1" key="1">
    <citation type="journal article" date="2021" name="Nat. Commun.">
        <title>Genetic determinants of endophytism in the Arabidopsis root mycobiome.</title>
        <authorList>
            <person name="Mesny F."/>
            <person name="Miyauchi S."/>
            <person name="Thiergart T."/>
            <person name="Pickel B."/>
            <person name="Atanasova L."/>
            <person name="Karlsson M."/>
            <person name="Huettel B."/>
            <person name="Barry K.W."/>
            <person name="Haridas S."/>
            <person name="Chen C."/>
            <person name="Bauer D."/>
            <person name="Andreopoulos W."/>
            <person name="Pangilinan J."/>
            <person name="LaButti K."/>
            <person name="Riley R."/>
            <person name="Lipzen A."/>
            <person name="Clum A."/>
            <person name="Drula E."/>
            <person name="Henrissat B."/>
            <person name="Kohler A."/>
            <person name="Grigoriev I.V."/>
            <person name="Martin F.M."/>
            <person name="Hacquard S."/>
        </authorList>
    </citation>
    <scope>NUCLEOTIDE SEQUENCE</scope>
    <source>
        <strain evidence="1">MPI-CAGE-AT-0021</strain>
    </source>
</reference>
<dbReference type="SUPFAM" id="SSF51735">
    <property type="entry name" value="NAD(P)-binding Rossmann-fold domains"/>
    <property type="match status" value="1"/>
</dbReference>
<name>A0A9P9EWT6_9HYPO</name>
<dbReference type="OrthoDB" id="419598at2759"/>
<evidence type="ECO:0000313" key="2">
    <source>
        <dbReference type="Proteomes" id="UP000717696"/>
    </source>
</evidence>
<dbReference type="InterPro" id="IPR036291">
    <property type="entry name" value="NAD(P)-bd_dom_sf"/>
</dbReference>
<protein>
    <recommendedName>
        <fullName evidence="3">NAD(P)-binding domain-containing protein</fullName>
    </recommendedName>
</protein>
<dbReference type="Gene3D" id="3.40.50.720">
    <property type="entry name" value="NAD(P)-binding Rossmann-like Domain"/>
    <property type="match status" value="1"/>
</dbReference>
<proteinExistence type="predicted"/>
<keyword evidence="2" id="KW-1185">Reference proteome</keyword>
<comment type="caution">
    <text evidence="1">The sequence shown here is derived from an EMBL/GenBank/DDBJ whole genome shotgun (WGS) entry which is preliminary data.</text>
</comment>
<gene>
    <name evidence="1" type="ORF">B0J13DRAFT_584405</name>
</gene>
<dbReference type="Proteomes" id="UP000717696">
    <property type="component" value="Unassembled WGS sequence"/>
</dbReference>
<dbReference type="EMBL" id="JAGMUU010000008">
    <property type="protein sequence ID" value="KAH7147014.1"/>
    <property type="molecule type" value="Genomic_DNA"/>
</dbReference>
<dbReference type="AlphaFoldDB" id="A0A9P9EWT6"/>
<accession>A0A9P9EWT6</accession>
<sequence>MGSSQMVSGMGQVGRALDAGLVAHGRHKVHVLSPSVRDYRECQGDITFLEIDYDNPDAISRTLEDPNIDTVMCATGGSLRRGQQCPNWSYPRPNTSTTTRRFVISSYDMLHLPDSNSPIRHVDVNPLAKYTFRGIEEVEETDSLYTRVVNGWFLDYYGMPYWQTHLHPWINVVNGEEATFIKIQDLDRFVARLVDLVNWLKIRSILVNGLSLNDLMKPAQQTRAWEDSIGRTLFASEPPSIDLCDVNEAFFAHIHHLAGCGNYQVPPGANLNGKFPDIRLATA</sequence>